<dbReference type="PROSITE" id="PS51257">
    <property type="entry name" value="PROKAR_LIPOPROTEIN"/>
    <property type="match status" value="1"/>
</dbReference>
<dbReference type="SUPFAM" id="SSF48452">
    <property type="entry name" value="TPR-like"/>
    <property type="match status" value="1"/>
</dbReference>
<dbReference type="AlphaFoldDB" id="A0A419W456"/>
<dbReference type="OrthoDB" id="5694214at2"/>
<evidence type="ECO:0000259" key="8">
    <source>
        <dbReference type="Pfam" id="PF14322"/>
    </source>
</evidence>
<protein>
    <submittedName>
        <fullName evidence="9">Putative outer membrane starch-binding protein</fullName>
    </submittedName>
</protein>
<evidence type="ECO:0000256" key="5">
    <source>
        <dbReference type="ARBA" id="ARBA00023237"/>
    </source>
</evidence>
<feature type="domain" description="RagB/SusD" evidence="7">
    <location>
        <begin position="469"/>
        <end position="608"/>
    </location>
</feature>
<evidence type="ECO:0000256" key="4">
    <source>
        <dbReference type="ARBA" id="ARBA00023136"/>
    </source>
</evidence>
<dbReference type="EMBL" id="RAPN01000001">
    <property type="protein sequence ID" value="RKD90233.1"/>
    <property type="molecule type" value="Genomic_DNA"/>
</dbReference>
<dbReference type="Pfam" id="PF07980">
    <property type="entry name" value="SusD_RagB"/>
    <property type="match status" value="1"/>
</dbReference>
<keyword evidence="3 6" id="KW-0732">Signal</keyword>
<keyword evidence="4" id="KW-0472">Membrane</keyword>
<evidence type="ECO:0000256" key="6">
    <source>
        <dbReference type="SAM" id="SignalP"/>
    </source>
</evidence>
<dbReference type="Gene3D" id="1.25.40.390">
    <property type="match status" value="1"/>
</dbReference>
<comment type="similarity">
    <text evidence="2">Belongs to the SusD family.</text>
</comment>
<evidence type="ECO:0000256" key="1">
    <source>
        <dbReference type="ARBA" id="ARBA00004442"/>
    </source>
</evidence>
<evidence type="ECO:0000313" key="10">
    <source>
        <dbReference type="Proteomes" id="UP000283387"/>
    </source>
</evidence>
<dbReference type="Proteomes" id="UP000283387">
    <property type="component" value="Unassembled WGS sequence"/>
</dbReference>
<comment type="caution">
    <text evidence="9">The sequence shown here is derived from an EMBL/GenBank/DDBJ whole genome shotgun (WGS) entry which is preliminary data.</text>
</comment>
<evidence type="ECO:0000259" key="7">
    <source>
        <dbReference type="Pfam" id="PF07980"/>
    </source>
</evidence>
<sequence>MIETMKKIFSILVTAILLSSCSGFLDEENKAGITNDELYATEEGYQTLRVNAYSSLRTIYEDAPLVMLAGTDLYQMPRGMTNDGVYDYTTLYDTNDDVSDFYDNCYTVLQAVNTAEYYLSTADISDDDKDLYQGEYDFFKGFLHFILLEEFGGIVINDEYTQAPRMNMPRATLAESYEYIIGKLESALNSSLPQTENDGEICKDIVNHYLAKVYLTRAWDLGNTEDFATAKTYAKAVLDSRGDLQYTMEDLWSPDNENNSEVLFAIQYSSKSIATTTSGNNQEAIFGPYLGGSELGHKYMVGSLYPSWSLHSWYGENDARYDATFMLTIWEYYYDYYQGNNVPGTNSITAIYPRAWDNAQEMFEDYLLLTDGESDGEFVDITMNDENKQLVDGALEFIEKWCPDYADVVPVNATDDNGNNILRIYPFIEHSSDPMVNEKYWRTAYNNDFAQPGIKKFDLGQLVTFSTTQSYRDIVLASLSETMLLYAEACIGQGNYTEAETYINKVLARPGNAKDGGVLSISLPTTQEAALEAYLKESGKELAGQYCGRWPELRRTGMLKTMFYGYNYDYLTGNLGSDPIGEKLYRPIPQSAIEINEGLTSEDQNPGY</sequence>
<dbReference type="InterPro" id="IPR011990">
    <property type="entry name" value="TPR-like_helical_dom_sf"/>
</dbReference>
<proteinExistence type="inferred from homology"/>
<dbReference type="GO" id="GO:0009279">
    <property type="term" value="C:cell outer membrane"/>
    <property type="evidence" value="ECO:0007669"/>
    <property type="project" value="UniProtKB-SubCell"/>
</dbReference>
<dbReference type="InterPro" id="IPR033985">
    <property type="entry name" value="SusD-like_N"/>
</dbReference>
<feature type="chain" id="PRO_5019506494" evidence="6">
    <location>
        <begin position="26"/>
        <end position="608"/>
    </location>
</feature>
<keyword evidence="5" id="KW-0998">Cell outer membrane</keyword>
<name>A0A419W456_9BACT</name>
<evidence type="ECO:0000256" key="3">
    <source>
        <dbReference type="ARBA" id="ARBA00022729"/>
    </source>
</evidence>
<accession>A0A419W456</accession>
<organism evidence="9 10">
    <name type="scientific">Mangrovibacterium diazotrophicum</name>
    <dbReference type="NCBI Taxonomy" id="1261403"/>
    <lineage>
        <taxon>Bacteria</taxon>
        <taxon>Pseudomonadati</taxon>
        <taxon>Bacteroidota</taxon>
        <taxon>Bacteroidia</taxon>
        <taxon>Marinilabiliales</taxon>
        <taxon>Prolixibacteraceae</taxon>
        <taxon>Mangrovibacterium</taxon>
    </lineage>
</organism>
<feature type="domain" description="SusD-like N-terminal" evidence="8">
    <location>
        <begin position="80"/>
        <end position="214"/>
    </location>
</feature>
<dbReference type="Pfam" id="PF14322">
    <property type="entry name" value="SusD-like_3"/>
    <property type="match status" value="1"/>
</dbReference>
<evidence type="ECO:0000256" key="2">
    <source>
        <dbReference type="ARBA" id="ARBA00006275"/>
    </source>
</evidence>
<gene>
    <name evidence="9" type="ORF">BC643_0569</name>
</gene>
<comment type="subcellular location">
    <subcellularLocation>
        <location evidence="1">Cell outer membrane</location>
    </subcellularLocation>
</comment>
<feature type="signal peptide" evidence="6">
    <location>
        <begin position="1"/>
        <end position="25"/>
    </location>
</feature>
<reference evidence="9 10" key="1">
    <citation type="submission" date="2018-09" db="EMBL/GenBank/DDBJ databases">
        <title>Genomic Encyclopedia of Archaeal and Bacterial Type Strains, Phase II (KMG-II): from individual species to whole genera.</title>
        <authorList>
            <person name="Goeker M."/>
        </authorList>
    </citation>
    <scope>NUCLEOTIDE SEQUENCE [LARGE SCALE GENOMIC DNA]</scope>
    <source>
        <strain evidence="9 10">DSM 27148</strain>
    </source>
</reference>
<keyword evidence="10" id="KW-1185">Reference proteome</keyword>
<dbReference type="InterPro" id="IPR012944">
    <property type="entry name" value="SusD_RagB_dom"/>
</dbReference>
<evidence type="ECO:0000313" key="9">
    <source>
        <dbReference type="EMBL" id="RKD90233.1"/>
    </source>
</evidence>